<dbReference type="AlphaFoldDB" id="A0A495VCH9"/>
<proteinExistence type="predicted"/>
<evidence type="ECO:0000313" key="1">
    <source>
        <dbReference type="EMBL" id="RKT47052.1"/>
    </source>
</evidence>
<protein>
    <submittedName>
        <fullName evidence="1">Uncharacterized protein</fullName>
    </submittedName>
</protein>
<organism evidence="1 2">
    <name type="scientific">Thiocapsa rosea</name>
    <dbReference type="NCBI Taxonomy" id="69360"/>
    <lineage>
        <taxon>Bacteria</taxon>
        <taxon>Pseudomonadati</taxon>
        <taxon>Pseudomonadota</taxon>
        <taxon>Gammaproteobacteria</taxon>
        <taxon>Chromatiales</taxon>
        <taxon>Chromatiaceae</taxon>
        <taxon>Thiocapsa</taxon>
    </lineage>
</organism>
<gene>
    <name evidence="1" type="ORF">BDD21_4603</name>
</gene>
<name>A0A495VCH9_9GAMM</name>
<sequence length="70" mass="8426">MPRRRQPKVITDEVELQDRLWFKQNPRVRERIRPPYPREIEAYGDTPVCVHKDPDWGVIRYPLISGLKVD</sequence>
<accession>A0A495VCH9</accession>
<reference evidence="1 2" key="1">
    <citation type="submission" date="2018-10" db="EMBL/GenBank/DDBJ databases">
        <title>Genomic Encyclopedia of Archaeal and Bacterial Type Strains, Phase II (KMG-II): from individual species to whole genera.</title>
        <authorList>
            <person name="Goeker M."/>
        </authorList>
    </citation>
    <scope>NUCLEOTIDE SEQUENCE [LARGE SCALE GENOMIC DNA]</scope>
    <source>
        <strain evidence="1 2">DSM 235</strain>
    </source>
</reference>
<evidence type="ECO:0000313" key="2">
    <source>
        <dbReference type="Proteomes" id="UP000274556"/>
    </source>
</evidence>
<dbReference type="Proteomes" id="UP000274556">
    <property type="component" value="Unassembled WGS sequence"/>
</dbReference>
<dbReference type="EMBL" id="RBXL01000001">
    <property type="protein sequence ID" value="RKT47052.1"/>
    <property type="molecule type" value="Genomic_DNA"/>
</dbReference>
<comment type="caution">
    <text evidence="1">The sequence shown here is derived from an EMBL/GenBank/DDBJ whole genome shotgun (WGS) entry which is preliminary data.</text>
</comment>
<keyword evidence="2" id="KW-1185">Reference proteome</keyword>